<evidence type="ECO:0000313" key="3">
    <source>
        <dbReference type="Proteomes" id="UP000295302"/>
    </source>
</evidence>
<dbReference type="Proteomes" id="UP000295302">
    <property type="component" value="Unassembled WGS sequence"/>
</dbReference>
<evidence type="ECO:0000313" key="2">
    <source>
        <dbReference type="EMBL" id="TDD44980.1"/>
    </source>
</evidence>
<dbReference type="PANTHER" id="PTHR41244">
    <property type="entry name" value="RHAMNAN SYNTHESIS F"/>
    <property type="match status" value="1"/>
</dbReference>
<dbReference type="Pfam" id="PF14307">
    <property type="entry name" value="Glyco_tran_WbsX"/>
    <property type="match status" value="1"/>
</dbReference>
<proteinExistence type="predicted"/>
<gene>
    <name evidence="2" type="ORF">E1286_25355</name>
</gene>
<keyword evidence="3" id="KW-1185">Reference proteome</keyword>
<reference evidence="2 3" key="1">
    <citation type="submission" date="2019-03" db="EMBL/GenBank/DDBJ databases">
        <title>Draft genome sequences of novel Actinobacteria.</title>
        <authorList>
            <person name="Sahin N."/>
            <person name="Ay H."/>
            <person name="Saygin H."/>
        </authorList>
    </citation>
    <scope>NUCLEOTIDE SEQUENCE [LARGE SCALE GENOMIC DNA]</scope>
    <source>
        <strain evidence="2 3">CH32</strain>
    </source>
</reference>
<dbReference type="CDD" id="cd11579">
    <property type="entry name" value="Glyco_tran_WbsX"/>
    <property type="match status" value="1"/>
</dbReference>
<comment type="caution">
    <text evidence="2">The sequence shown here is derived from an EMBL/GenBank/DDBJ whole genome shotgun (WGS) entry which is preliminary data.</text>
</comment>
<name>A0A4R4YKP9_9ACTN</name>
<dbReference type="OrthoDB" id="9815339at2"/>
<sequence length="411" mass="46653">MPERRDAAVGNRPDSQRQTSDMTEPDVTVAAYYFPNYHIDPRNEQWHGEGWTEWELVKRATQRFEGHEQPRVPLHGYQDEADPAVMAAKIAMATEHGVGAFLFDWYWYSGRPYLERPLESAFMPNVTADDMKFAVMWANHHWSNIHPWKSATPATYLESGSVDAQQFVAATDYLLERYFSHPAYLRLDDRPYLSIYDLPTLLEGLGGVDRARAALDDLRERAARAGFPEIHLNAIAREQQVLPQDGVAIDGATLVSRLGFDSVTSYVWVHHHAMPTLLTPYADILAEAEKGWGTFAAKYDQPYFPNVTVGWDPSPRTVQSDRYNPRLGYPHTNIISDATPEQFGRALEKIRAFAEKTQAPLVTINAWNEWTEGSYLEPDTVYGYGHLEQIRRVFGTPHRPEQSAARAGSAQ</sequence>
<evidence type="ECO:0000256" key="1">
    <source>
        <dbReference type="SAM" id="MobiDB-lite"/>
    </source>
</evidence>
<dbReference type="EMBL" id="SMKQ01000087">
    <property type="protein sequence ID" value="TDD44980.1"/>
    <property type="molecule type" value="Genomic_DNA"/>
</dbReference>
<protein>
    <recommendedName>
        <fullName evidence="4">Lipopolysaccharide biosynthesis protein</fullName>
    </recommendedName>
</protein>
<dbReference type="Gene3D" id="3.20.20.80">
    <property type="entry name" value="Glycosidases"/>
    <property type="match status" value="1"/>
</dbReference>
<feature type="region of interest" description="Disordered" evidence="1">
    <location>
        <begin position="1"/>
        <end position="22"/>
    </location>
</feature>
<dbReference type="InterPro" id="IPR032719">
    <property type="entry name" value="WbsX"/>
</dbReference>
<accession>A0A4R4YKP9</accession>
<organism evidence="2 3">
    <name type="scientific">Nonomuraea terrae</name>
    <dbReference type="NCBI Taxonomy" id="2530383"/>
    <lineage>
        <taxon>Bacteria</taxon>
        <taxon>Bacillati</taxon>
        <taxon>Actinomycetota</taxon>
        <taxon>Actinomycetes</taxon>
        <taxon>Streptosporangiales</taxon>
        <taxon>Streptosporangiaceae</taxon>
        <taxon>Nonomuraea</taxon>
    </lineage>
</organism>
<evidence type="ECO:0008006" key="4">
    <source>
        <dbReference type="Google" id="ProtNLM"/>
    </source>
</evidence>
<dbReference type="AlphaFoldDB" id="A0A4R4YKP9"/>
<dbReference type="PANTHER" id="PTHR41244:SF1">
    <property type="entry name" value="GLYCOSYLTRANSFERASE"/>
    <property type="match status" value="1"/>
</dbReference>